<keyword evidence="6" id="KW-0812">Transmembrane</keyword>
<dbReference type="EMBL" id="MFQN01000003">
    <property type="protein sequence ID" value="OGH75700.1"/>
    <property type="molecule type" value="Genomic_DNA"/>
</dbReference>
<organism evidence="8 9">
    <name type="scientific">Candidatus Magasanikbacteria bacterium RIFCSPLOWO2_12_FULL_43_12</name>
    <dbReference type="NCBI Taxonomy" id="1798692"/>
    <lineage>
        <taxon>Bacteria</taxon>
        <taxon>Candidatus Magasanikiibacteriota</taxon>
    </lineage>
</organism>
<dbReference type="PANTHER" id="PTHR43390">
    <property type="entry name" value="SIGNAL PEPTIDASE I"/>
    <property type="match status" value="1"/>
</dbReference>
<gene>
    <name evidence="8" type="ORF">A3G00_03060</name>
</gene>
<comment type="subcellular location">
    <subcellularLocation>
        <location evidence="6">Membrane</location>
        <topology evidence="6">Single-pass type II membrane protein</topology>
    </subcellularLocation>
</comment>
<comment type="caution">
    <text evidence="8">The sequence shown here is derived from an EMBL/GenBank/DDBJ whole genome shotgun (WGS) entry which is preliminary data.</text>
</comment>
<protein>
    <recommendedName>
        <fullName evidence="3 6">Signal peptidase I</fullName>
        <ecNumber evidence="3 6">3.4.21.89</ecNumber>
    </recommendedName>
</protein>
<feature type="domain" description="Peptidase S26" evidence="7">
    <location>
        <begin position="30"/>
        <end position="188"/>
    </location>
</feature>
<dbReference type="Pfam" id="PF10502">
    <property type="entry name" value="Peptidase_S26"/>
    <property type="match status" value="1"/>
</dbReference>
<comment type="similarity">
    <text evidence="2 6">Belongs to the peptidase S26 family.</text>
</comment>
<evidence type="ECO:0000256" key="6">
    <source>
        <dbReference type="RuleBase" id="RU362042"/>
    </source>
</evidence>
<dbReference type="GO" id="GO:0004252">
    <property type="term" value="F:serine-type endopeptidase activity"/>
    <property type="evidence" value="ECO:0007669"/>
    <property type="project" value="InterPro"/>
</dbReference>
<feature type="active site" evidence="5">
    <location>
        <position position="60"/>
    </location>
</feature>
<keyword evidence="6" id="KW-0645">Protease</keyword>
<dbReference type="SUPFAM" id="SSF51306">
    <property type="entry name" value="LexA/Signal peptidase"/>
    <property type="match status" value="1"/>
</dbReference>
<comment type="catalytic activity">
    <reaction evidence="1 6">
        <text>Cleavage of hydrophobic, N-terminal signal or leader sequences from secreted and periplasmic proteins.</text>
        <dbReference type="EC" id="3.4.21.89"/>
    </reaction>
</comment>
<feature type="transmembrane region" description="Helical" evidence="6">
    <location>
        <begin position="20"/>
        <end position="50"/>
    </location>
</feature>
<keyword evidence="6" id="KW-1133">Transmembrane helix</keyword>
<evidence type="ECO:0000313" key="8">
    <source>
        <dbReference type="EMBL" id="OGH75700.1"/>
    </source>
</evidence>
<dbReference type="STRING" id="1798692.A3G00_03060"/>
<dbReference type="GO" id="GO:0009003">
    <property type="term" value="F:signal peptidase activity"/>
    <property type="evidence" value="ECO:0007669"/>
    <property type="project" value="UniProtKB-EC"/>
</dbReference>
<dbReference type="InterPro" id="IPR019758">
    <property type="entry name" value="Pept_S26A_signal_pept_1_CS"/>
</dbReference>
<dbReference type="PROSITE" id="PS00761">
    <property type="entry name" value="SPASE_I_3"/>
    <property type="match status" value="1"/>
</dbReference>
<keyword evidence="4 6" id="KW-0378">Hydrolase</keyword>
<dbReference type="Gene3D" id="2.10.109.10">
    <property type="entry name" value="Umud Fragment, subunit A"/>
    <property type="match status" value="1"/>
</dbReference>
<reference evidence="8 9" key="1">
    <citation type="journal article" date="2016" name="Nat. Commun.">
        <title>Thousands of microbial genomes shed light on interconnected biogeochemical processes in an aquifer system.</title>
        <authorList>
            <person name="Anantharaman K."/>
            <person name="Brown C.T."/>
            <person name="Hug L.A."/>
            <person name="Sharon I."/>
            <person name="Castelle C.J."/>
            <person name="Probst A.J."/>
            <person name="Thomas B.C."/>
            <person name="Singh A."/>
            <person name="Wilkins M.J."/>
            <person name="Karaoz U."/>
            <person name="Brodie E.L."/>
            <person name="Williams K.H."/>
            <person name="Hubbard S.S."/>
            <person name="Banfield J.F."/>
        </authorList>
    </citation>
    <scope>NUCLEOTIDE SEQUENCE [LARGE SCALE GENOMIC DNA]</scope>
</reference>
<dbReference type="Proteomes" id="UP000178347">
    <property type="component" value="Unassembled WGS sequence"/>
</dbReference>
<name>A0A1F6MW29_9BACT</name>
<accession>A0A1F6MW29</accession>
<feature type="active site" evidence="5">
    <location>
        <position position="103"/>
    </location>
</feature>
<evidence type="ECO:0000256" key="5">
    <source>
        <dbReference type="PIRSR" id="PIRSR600223-1"/>
    </source>
</evidence>
<dbReference type="InterPro" id="IPR000223">
    <property type="entry name" value="Pept_S26A_signal_pept_1"/>
</dbReference>
<dbReference type="NCBIfam" id="TIGR02227">
    <property type="entry name" value="sigpep_I_bact"/>
    <property type="match status" value="1"/>
</dbReference>
<dbReference type="PROSITE" id="PS00760">
    <property type="entry name" value="SPASE_I_2"/>
    <property type="match status" value="1"/>
</dbReference>
<dbReference type="InterPro" id="IPR019533">
    <property type="entry name" value="Peptidase_S26"/>
</dbReference>
<evidence type="ECO:0000313" key="9">
    <source>
        <dbReference type="Proteomes" id="UP000178347"/>
    </source>
</evidence>
<dbReference type="InterPro" id="IPR036286">
    <property type="entry name" value="LexA/Signal_pep-like_sf"/>
</dbReference>
<keyword evidence="6" id="KW-0472">Membrane</keyword>
<dbReference type="GO" id="GO:0006465">
    <property type="term" value="P:signal peptide processing"/>
    <property type="evidence" value="ECO:0007669"/>
    <property type="project" value="InterPro"/>
</dbReference>
<dbReference type="CDD" id="cd06530">
    <property type="entry name" value="S26_SPase_I"/>
    <property type="match status" value="1"/>
</dbReference>
<evidence type="ECO:0000256" key="4">
    <source>
        <dbReference type="ARBA" id="ARBA00022801"/>
    </source>
</evidence>
<evidence type="ECO:0000256" key="1">
    <source>
        <dbReference type="ARBA" id="ARBA00000677"/>
    </source>
</evidence>
<dbReference type="PANTHER" id="PTHR43390:SF1">
    <property type="entry name" value="CHLOROPLAST PROCESSING PEPTIDASE"/>
    <property type="match status" value="1"/>
</dbReference>
<proteinExistence type="inferred from homology"/>
<dbReference type="InterPro" id="IPR019757">
    <property type="entry name" value="Pept_S26A_signal_pept_1_Lys-AS"/>
</dbReference>
<dbReference type="GO" id="GO:0016020">
    <property type="term" value="C:membrane"/>
    <property type="evidence" value="ECO:0007669"/>
    <property type="project" value="UniProtKB-SubCell"/>
</dbReference>
<evidence type="ECO:0000256" key="3">
    <source>
        <dbReference type="ARBA" id="ARBA00013208"/>
    </source>
</evidence>
<evidence type="ECO:0000259" key="7">
    <source>
        <dbReference type="Pfam" id="PF10502"/>
    </source>
</evidence>
<dbReference type="AlphaFoldDB" id="A0A1F6MW29"/>
<dbReference type="EC" id="3.4.21.89" evidence="3 6"/>
<sequence>MLEKEPLDLDKKVVGERERSFLASAGLFFLELIKIVILAGVTIGLVRYFLFKPFYVRGQSMEPNFYEKDYLIIDELSYRLREPERGEVVVFKAPNGGKDYYLKRIVGLPGERVKISDDKIIIYNDEFPQGTVLPETYLEKTTYGNVDQTLGTDEYFVLGDNRGASYDSRRFGPISKDEIVGRAWLRGWPFTRAAAFSAPRYEL</sequence>
<dbReference type="PRINTS" id="PR00727">
    <property type="entry name" value="LEADERPTASE"/>
</dbReference>
<evidence type="ECO:0000256" key="2">
    <source>
        <dbReference type="ARBA" id="ARBA00009370"/>
    </source>
</evidence>